<dbReference type="RefSeq" id="WP_205721181.1">
    <property type="nucleotide sequence ID" value="NZ_CP070608.1"/>
</dbReference>
<reference evidence="1" key="1">
    <citation type="submission" date="2021-02" db="EMBL/GenBank/DDBJ databases">
        <title>Fulvivirga sp. S481 isolated from sea water.</title>
        <authorList>
            <person name="Bae S.S."/>
            <person name="Baek K."/>
        </authorList>
    </citation>
    <scope>NUCLEOTIDE SEQUENCE</scope>
    <source>
        <strain evidence="1">S481</strain>
    </source>
</reference>
<dbReference type="EMBL" id="CP070608">
    <property type="protein sequence ID" value="QSE96667.1"/>
    <property type="molecule type" value="Genomic_DNA"/>
</dbReference>
<dbReference type="SUPFAM" id="SSF53756">
    <property type="entry name" value="UDP-Glycosyltransferase/glycogen phosphorylase"/>
    <property type="match status" value="1"/>
</dbReference>
<name>A0A974WGD3_9BACT</name>
<evidence type="ECO:0000313" key="1">
    <source>
        <dbReference type="EMBL" id="QSE96667.1"/>
    </source>
</evidence>
<dbReference type="Proteomes" id="UP000662783">
    <property type="component" value="Chromosome"/>
</dbReference>
<evidence type="ECO:0000313" key="2">
    <source>
        <dbReference type="Proteomes" id="UP000662783"/>
    </source>
</evidence>
<keyword evidence="2" id="KW-1185">Reference proteome</keyword>
<protein>
    <submittedName>
        <fullName evidence="1">Glycosyltransferase</fullName>
    </submittedName>
</protein>
<dbReference type="KEGG" id="fuv:JR347_13830"/>
<accession>A0A974WGD3</accession>
<proteinExistence type="predicted"/>
<gene>
    <name evidence="1" type="ORF">JR347_13830</name>
</gene>
<dbReference type="AlphaFoldDB" id="A0A974WGD3"/>
<organism evidence="1 2">
    <name type="scientific">Fulvivirga lutea</name>
    <dbReference type="NCBI Taxonomy" id="2810512"/>
    <lineage>
        <taxon>Bacteria</taxon>
        <taxon>Pseudomonadati</taxon>
        <taxon>Bacteroidota</taxon>
        <taxon>Cytophagia</taxon>
        <taxon>Cytophagales</taxon>
        <taxon>Fulvivirgaceae</taxon>
        <taxon>Fulvivirga</taxon>
    </lineage>
</organism>
<dbReference type="Gene3D" id="3.40.50.2000">
    <property type="entry name" value="Glycogen Phosphorylase B"/>
    <property type="match status" value="1"/>
</dbReference>
<sequence>MQLPKLVIASILKPVDDTRMYEKFGVSISQTDKYEVNIIGFSSKKRPDNKNIKFHPIFDFNRISLGRIVAPLRYLIQLFKIQPKIIIITTHELIWASLVYKAFKPCRIIYDLRENYYLNIRHTNAFPPLIKNVIASYVRSKEKVSAGSIDHFILAEKCYAQELPFLKNKYTVIENKSTKFRIREQTKKMVNEGEITLLFSGTIAESTGVFDVINLAKNLHQIDNKIRLKIIGKASQKSTLYSIQNLINKQSFITLVGGDKLVPHKEILNAILSSDFGVIYYPPNVAYDRCIPTKLYEYLHANLPILTDHKPVIKSITDEYNAAIHIDFSNYDAPDLLKQMYHTQFYQKLPKSEVLWDHEASKLIEIIST</sequence>